<proteinExistence type="predicted"/>
<keyword evidence="2" id="KW-1185">Reference proteome</keyword>
<dbReference type="EMBL" id="BMLS01000007">
    <property type="protein sequence ID" value="GGO73830.1"/>
    <property type="molecule type" value="Genomic_DNA"/>
</dbReference>
<comment type="caution">
    <text evidence="1">The sequence shown here is derived from an EMBL/GenBank/DDBJ whole genome shotgun (WGS) entry which is preliminary data.</text>
</comment>
<name>A0A917Z3A7_9ALTE</name>
<reference evidence="1" key="1">
    <citation type="journal article" date="2014" name="Int. J. Syst. Evol. Microbiol.">
        <title>Complete genome sequence of Corynebacterium casei LMG S-19264T (=DSM 44701T), isolated from a smear-ripened cheese.</title>
        <authorList>
            <consortium name="US DOE Joint Genome Institute (JGI-PGF)"/>
            <person name="Walter F."/>
            <person name="Albersmeier A."/>
            <person name="Kalinowski J."/>
            <person name="Ruckert C."/>
        </authorList>
    </citation>
    <scope>NUCLEOTIDE SEQUENCE</scope>
    <source>
        <strain evidence="1">CGMCC 1.7086</strain>
    </source>
</reference>
<organism evidence="1 2">
    <name type="scientific">Bowmanella pacifica</name>
    <dbReference type="NCBI Taxonomy" id="502051"/>
    <lineage>
        <taxon>Bacteria</taxon>
        <taxon>Pseudomonadati</taxon>
        <taxon>Pseudomonadota</taxon>
        <taxon>Gammaproteobacteria</taxon>
        <taxon>Alteromonadales</taxon>
        <taxon>Alteromonadaceae</taxon>
        <taxon>Bowmanella</taxon>
    </lineage>
</organism>
<evidence type="ECO:0000313" key="2">
    <source>
        <dbReference type="Proteomes" id="UP000606935"/>
    </source>
</evidence>
<dbReference type="AlphaFoldDB" id="A0A917Z3A7"/>
<dbReference type="Proteomes" id="UP000606935">
    <property type="component" value="Unassembled WGS sequence"/>
</dbReference>
<accession>A0A917Z3A7</accession>
<sequence>MQVLFITGQNQYGVVSHFLDGMREDLESVGVRTDSLSVESEQHIHRDLPQLLPLQEYDQLISFNGMGLHLEQAELSVPQYLKQRPVWVFCVDHPMHILKRIIGLNVILLCVDEEHVSFAQLCGFNARLFPHAIGKQQLANTSMMPLEDKSNEVVFPVSYMDSGSHRQALTPYWSQIGHWVEQSRSVTRFMQFIGVLPIGNRPASLTLNEQILRLCVTVDSYLRAKQREACLHFFAQQNVNLTVIGRNSHCYQSIAPTHQYLNAMDFTDLQQKIAAARYVVHNSPGFERGLHERVIYPLALGTLVLTFETPYVNQTFPQVCLDAKQSSGQISDKEYQQRRKQAHQQIEQQHCWHHQLRKLFTSPTTSPDSNGRTR</sequence>
<evidence type="ECO:0000313" key="1">
    <source>
        <dbReference type="EMBL" id="GGO73830.1"/>
    </source>
</evidence>
<gene>
    <name evidence="1" type="ORF">GCM10010982_35270</name>
</gene>
<dbReference type="RefSeq" id="WP_188698309.1">
    <property type="nucleotide sequence ID" value="NZ_BMLS01000007.1"/>
</dbReference>
<reference evidence="1" key="2">
    <citation type="submission" date="2020-09" db="EMBL/GenBank/DDBJ databases">
        <authorList>
            <person name="Sun Q."/>
            <person name="Zhou Y."/>
        </authorList>
    </citation>
    <scope>NUCLEOTIDE SEQUENCE</scope>
    <source>
        <strain evidence="1">CGMCC 1.7086</strain>
    </source>
</reference>
<protein>
    <submittedName>
        <fullName evidence="1">Uncharacterized protein</fullName>
    </submittedName>
</protein>